<evidence type="ECO:0000256" key="1">
    <source>
        <dbReference type="ARBA" id="ARBA00004123"/>
    </source>
</evidence>
<feature type="region of interest" description="Disordered" evidence="5">
    <location>
        <begin position="666"/>
        <end position="726"/>
    </location>
</feature>
<keyword evidence="2" id="KW-0479">Metal-binding</keyword>
<dbReference type="GO" id="GO:0000981">
    <property type="term" value="F:DNA-binding transcription factor activity, RNA polymerase II-specific"/>
    <property type="evidence" value="ECO:0007669"/>
    <property type="project" value="InterPro"/>
</dbReference>
<feature type="compositionally biased region" description="Low complexity" evidence="5">
    <location>
        <begin position="124"/>
        <end position="133"/>
    </location>
</feature>
<protein>
    <recommendedName>
        <fullName evidence="6">Zn(2)-C6 fungal-type domain-containing protein</fullName>
    </recommendedName>
</protein>
<dbReference type="OrthoDB" id="2283488at2759"/>
<evidence type="ECO:0000256" key="3">
    <source>
        <dbReference type="ARBA" id="ARBA00023125"/>
    </source>
</evidence>
<dbReference type="GO" id="GO:0005634">
    <property type="term" value="C:nucleus"/>
    <property type="evidence" value="ECO:0007669"/>
    <property type="project" value="UniProtKB-SubCell"/>
</dbReference>
<evidence type="ECO:0000313" key="8">
    <source>
        <dbReference type="Proteomes" id="UP000184330"/>
    </source>
</evidence>
<proteinExistence type="predicted"/>
<reference evidence="7 8" key="1">
    <citation type="submission" date="2016-03" db="EMBL/GenBank/DDBJ databases">
        <authorList>
            <person name="Ploux O."/>
        </authorList>
    </citation>
    <scope>NUCLEOTIDE SEQUENCE [LARGE SCALE GENOMIC DNA]</scope>
    <source>
        <strain evidence="7 8">UAMH 11012</strain>
    </source>
</reference>
<feature type="compositionally biased region" description="Polar residues" evidence="5">
    <location>
        <begin position="14"/>
        <end position="24"/>
    </location>
</feature>
<name>A0A1L7XST7_9HELO</name>
<dbReference type="SUPFAM" id="SSF57701">
    <property type="entry name" value="Zn2/Cys6 DNA-binding domain"/>
    <property type="match status" value="1"/>
</dbReference>
<feature type="domain" description="Zn(2)-C6 fungal-type" evidence="6">
    <location>
        <begin position="39"/>
        <end position="66"/>
    </location>
</feature>
<dbReference type="AlphaFoldDB" id="A0A1L7XST7"/>
<dbReference type="Pfam" id="PF04082">
    <property type="entry name" value="Fungal_trans"/>
    <property type="match status" value="1"/>
</dbReference>
<dbReference type="Gene3D" id="4.10.240.10">
    <property type="entry name" value="Zn(2)-C6 fungal-type DNA-binding domain"/>
    <property type="match status" value="1"/>
</dbReference>
<keyword evidence="8" id="KW-1185">Reference proteome</keyword>
<dbReference type="Pfam" id="PF00172">
    <property type="entry name" value="Zn_clus"/>
    <property type="match status" value="1"/>
</dbReference>
<evidence type="ECO:0000256" key="4">
    <source>
        <dbReference type="ARBA" id="ARBA00023242"/>
    </source>
</evidence>
<dbReference type="InterPro" id="IPR007219">
    <property type="entry name" value="XnlR_reg_dom"/>
</dbReference>
<dbReference type="SMART" id="SM00066">
    <property type="entry name" value="GAL4"/>
    <property type="match status" value="1"/>
</dbReference>
<dbReference type="GO" id="GO:0008270">
    <property type="term" value="F:zinc ion binding"/>
    <property type="evidence" value="ECO:0007669"/>
    <property type="project" value="InterPro"/>
</dbReference>
<evidence type="ECO:0000256" key="2">
    <source>
        <dbReference type="ARBA" id="ARBA00022723"/>
    </source>
</evidence>
<sequence length="816" mass="90894">MSNPIGHFFEPPTQDLQPATNAEQEPTRRRKRDKYGGRACGPCRKRKIKCGGGFPCGPCVRRKRPCGTTAKSLDGHDFEVASSTGKDARTKDSTQSLHERLAALESHLANLSRALLPVTPVPESSQSISGPSSDTGRFLGSTRGEKVNAAVEDAPTPQDGTGASPKDHLCFASRKNRTAVKNSGEPSVTDALQRVEDRLGELGLPVVERESAPGTPPMTPLPSNSRDLSGESRRHQVLRALQDNGITPSREEWDSYLYIFWVEVHPLYPFSHEPQIAKTYEHLWEILSFSSCHKSSQDIDLDRIFQLLLMLALGRCMVSSRIDAGQGMHSAGWSLYCTAMDLQDSLLDIVNDDSNPLSSLHSLILVVIYLVRLDATERAQKILSFAIIHAQQLGIHLSQTHSDMSSFESELFKRVWWCLYVMDRRVAFVLGRPFIIQDNNIKVGLPKHLEVTTPGSSRGSVLDFFHMDNAQPATPSPIYFLNVMCGYSNLAGKVWETLYGAESSTQPGPHIHEYLESLVHNWMNTVPNFLRYLYILILIKSPMKRTPDTSTWSNNLHSETICLQQARHIVNMFSQCTVTDAVHGYPFLPYLLEVTITILACLTRLPALRVHYRGTVETALEMLTQFCKKSWVSGKIARTIFKLGDIIPRVFIADAAYTDPMYFGSAPRPDHGTNTNPHSRVLQESSKMPPTQPDHRMQSHPPSNQPPAAGTMWRMDPSQGNGGQRPEVDGKVITPIPDNQAAQRLEGENTNQNFQSLMIADFPFELNFGNTVSQAIAPSRQATFNNDDFSGLFRSAFDLDWLDELFPIDSSLLAPS</sequence>
<dbReference type="CDD" id="cd00067">
    <property type="entry name" value="GAL4"/>
    <property type="match status" value="1"/>
</dbReference>
<evidence type="ECO:0000256" key="5">
    <source>
        <dbReference type="SAM" id="MobiDB-lite"/>
    </source>
</evidence>
<feature type="region of interest" description="Disordered" evidence="5">
    <location>
        <begin position="1"/>
        <end position="38"/>
    </location>
</feature>
<gene>
    <name evidence="7" type="ORF">PAC_17926</name>
</gene>
<evidence type="ECO:0000259" key="6">
    <source>
        <dbReference type="PROSITE" id="PS50048"/>
    </source>
</evidence>
<feature type="compositionally biased region" description="Polar residues" evidence="5">
    <location>
        <begin position="672"/>
        <end position="689"/>
    </location>
</feature>
<accession>A0A1L7XST7</accession>
<dbReference type="InterPro" id="IPR001138">
    <property type="entry name" value="Zn2Cys6_DnaBD"/>
</dbReference>
<organism evidence="7 8">
    <name type="scientific">Phialocephala subalpina</name>
    <dbReference type="NCBI Taxonomy" id="576137"/>
    <lineage>
        <taxon>Eukaryota</taxon>
        <taxon>Fungi</taxon>
        <taxon>Dikarya</taxon>
        <taxon>Ascomycota</taxon>
        <taxon>Pezizomycotina</taxon>
        <taxon>Leotiomycetes</taxon>
        <taxon>Helotiales</taxon>
        <taxon>Mollisiaceae</taxon>
        <taxon>Phialocephala</taxon>
        <taxon>Phialocephala fortinii species complex</taxon>
    </lineage>
</organism>
<dbReference type="PANTHER" id="PTHR46910:SF3">
    <property type="entry name" value="HALOTOLERANCE PROTEIN 9-RELATED"/>
    <property type="match status" value="1"/>
</dbReference>
<keyword evidence="4" id="KW-0539">Nucleus</keyword>
<dbReference type="Proteomes" id="UP000184330">
    <property type="component" value="Unassembled WGS sequence"/>
</dbReference>
<dbReference type="InterPro" id="IPR050987">
    <property type="entry name" value="AtrR-like"/>
</dbReference>
<feature type="region of interest" description="Disordered" evidence="5">
    <location>
        <begin position="208"/>
        <end position="229"/>
    </location>
</feature>
<dbReference type="STRING" id="576137.A0A1L7XST7"/>
<keyword evidence="3" id="KW-0238">DNA-binding</keyword>
<comment type="subcellular location">
    <subcellularLocation>
        <location evidence="1">Nucleus</location>
    </subcellularLocation>
</comment>
<dbReference type="CDD" id="cd12148">
    <property type="entry name" value="fungal_TF_MHR"/>
    <property type="match status" value="1"/>
</dbReference>
<dbReference type="SMART" id="SM00906">
    <property type="entry name" value="Fungal_trans"/>
    <property type="match status" value="1"/>
</dbReference>
<evidence type="ECO:0000313" key="7">
    <source>
        <dbReference type="EMBL" id="CZR68027.1"/>
    </source>
</evidence>
<dbReference type="GO" id="GO:0003677">
    <property type="term" value="F:DNA binding"/>
    <property type="evidence" value="ECO:0007669"/>
    <property type="project" value="UniProtKB-KW"/>
</dbReference>
<dbReference type="PROSITE" id="PS50048">
    <property type="entry name" value="ZN2_CY6_FUNGAL_2"/>
    <property type="match status" value="1"/>
</dbReference>
<dbReference type="PANTHER" id="PTHR46910">
    <property type="entry name" value="TRANSCRIPTION FACTOR PDR1"/>
    <property type="match status" value="1"/>
</dbReference>
<dbReference type="EMBL" id="FJOG01000050">
    <property type="protein sequence ID" value="CZR68027.1"/>
    <property type="molecule type" value="Genomic_DNA"/>
</dbReference>
<dbReference type="GO" id="GO:0006351">
    <property type="term" value="P:DNA-templated transcription"/>
    <property type="evidence" value="ECO:0007669"/>
    <property type="project" value="InterPro"/>
</dbReference>
<feature type="region of interest" description="Disordered" evidence="5">
    <location>
        <begin position="121"/>
        <end position="140"/>
    </location>
</feature>
<dbReference type="PROSITE" id="PS00463">
    <property type="entry name" value="ZN2_CY6_FUNGAL_1"/>
    <property type="match status" value="1"/>
</dbReference>
<dbReference type="InterPro" id="IPR036864">
    <property type="entry name" value="Zn2-C6_fun-type_DNA-bd_sf"/>
</dbReference>